<feature type="transmembrane region" description="Helical" evidence="7">
    <location>
        <begin position="324"/>
        <end position="348"/>
    </location>
</feature>
<protein>
    <submittedName>
        <fullName evidence="9">Predicted arabinose efflux permease, MFS family</fullName>
    </submittedName>
</protein>
<keyword evidence="4 7" id="KW-0812">Transmembrane</keyword>
<reference evidence="9 10" key="1">
    <citation type="submission" date="2016-10" db="EMBL/GenBank/DDBJ databases">
        <authorList>
            <person name="Varghese N."/>
            <person name="Submissions S."/>
        </authorList>
    </citation>
    <scope>NUCLEOTIDE SEQUENCE [LARGE SCALE GENOMIC DNA]</scope>
    <source>
        <strain evidence="9 10">DSM 18839</strain>
    </source>
</reference>
<feature type="transmembrane region" description="Helical" evidence="7">
    <location>
        <begin position="301"/>
        <end position="318"/>
    </location>
</feature>
<dbReference type="GO" id="GO:0005886">
    <property type="term" value="C:plasma membrane"/>
    <property type="evidence" value="ECO:0007669"/>
    <property type="project" value="UniProtKB-SubCell"/>
</dbReference>
<feature type="transmembrane region" description="Helical" evidence="7">
    <location>
        <begin position="387"/>
        <end position="408"/>
    </location>
</feature>
<evidence type="ECO:0000313" key="10">
    <source>
        <dbReference type="Proteomes" id="UP000198615"/>
    </source>
</evidence>
<feature type="transmembrane region" description="Helical" evidence="7">
    <location>
        <begin position="268"/>
        <end position="294"/>
    </location>
</feature>
<dbReference type="PANTHER" id="PTHR23513:SF11">
    <property type="entry name" value="STAPHYLOFERRIN A TRANSPORTER"/>
    <property type="match status" value="1"/>
</dbReference>
<evidence type="ECO:0000313" key="9">
    <source>
        <dbReference type="EMBL" id="SDG46875.1"/>
    </source>
</evidence>
<feature type="transmembrane region" description="Helical" evidence="7">
    <location>
        <begin position="186"/>
        <end position="206"/>
    </location>
</feature>
<evidence type="ECO:0000256" key="7">
    <source>
        <dbReference type="SAM" id="Phobius"/>
    </source>
</evidence>
<dbReference type="PROSITE" id="PS50850">
    <property type="entry name" value="MFS"/>
    <property type="match status" value="1"/>
</dbReference>
<gene>
    <name evidence="9" type="ORF">SAMN05660686_04517</name>
</gene>
<evidence type="ECO:0000256" key="4">
    <source>
        <dbReference type="ARBA" id="ARBA00022692"/>
    </source>
</evidence>
<dbReference type="InterPro" id="IPR020846">
    <property type="entry name" value="MFS_dom"/>
</dbReference>
<sequence length="413" mass="43157">MTAASGSSGGGGSRASGPLSLIADPTFRKLWTIGVLMGAMRWLEMLAVGVWAYAETGSAVMTAVMTMLRMAPMALFGSVTGVIADRVDRKLLLIGSLSLMAVTAALLALSAWAGTLTLWQVGLGAFLSGLGWSTDFPVRRTILGESVGTSRLGAAMAMDSASNNATRMVGPIAGGGLYATIGMQGIFVVSGTFFAISVLLAVLVVYRPAAKEPRPFALFSEIRDGFAYLRRSRALMGHLGVTVIVNLFAFPYAAMIPVVGKETFGADAVWTGLLLSVEGAGAFAGAMAVAFLAAPERFRRIYLLGSCLFIFCVFLFSLQTDYGLALAVLVVGGLGISGFASMQSAIMFSEAPPEIRSRLMGILSVCIGAGPLGVLHVGWLADWLGGSMALTVISLEGLVAMALLVFLVPELRR</sequence>
<keyword evidence="2" id="KW-0813">Transport</keyword>
<dbReference type="AlphaFoldDB" id="A0A8G2BLY8"/>
<dbReference type="EMBL" id="FNBW01000018">
    <property type="protein sequence ID" value="SDG46875.1"/>
    <property type="molecule type" value="Genomic_DNA"/>
</dbReference>
<evidence type="ECO:0000256" key="2">
    <source>
        <dbReference type="ARBA" id="ARBA00022448"/>
    </source>
</evidence>
<dbReference type="SUPFAM" id="SSF103473">
    <property type="entry name" value="MFS general substrate transporter"/>
    <property type="match status" value="1"/>
</dbReference>
<keyword evidence="6 7" id="KW-0472">Membrane</keyword>
<dbReference type="InterPro" id="IPR036259">
    <property type="entry name" value="MFS_trans_sf"/>
</dbReference>
<dbReference type="Proteomes" id="UP000198615">
    <property type="component" value="Unassembled WGS sequence"/>
</dbReference>
<dbReference type="RefSeq" id="WP_028795202.1">
    <property type="nucleotide sequence ID" value="NZ_FNBW01000018.1"/>
</dbReference>
<keyword evidence="3" id="KW-1003">Cell membrane</keyword>
<dbReference type="CDD" id="cd06173">
    <property type="entry name" value="MFS_MefA_like"/>
    <property type="match status" value="1"/>
</dbReference>
<dbReference type="OrthoDB" id="7374537at2"/>
<dbReference type="InterPro" id="IPR010290">
    <property type="entry name" value="TM_effector"/>
</dbReference>
<feature type="transmembrane region" description="Helical" evidence="7">
    <location>
        <begin position="60"/>
        <end position="84"/>
    </location>
</feature>
<feature type="transmembrane region" description="Helical" evidence="7">
    <location>
        <begin position="235"/>
        <end position="256"/>
    </location>
</feature>
<accession>A0A8G2BLY8</accession>
<evidence type="ECO:0000256" key="1">
    <source>
        <dbReference type="ARBA" id="ARBA00004651"/>
    </source>
</evidence>
<dbReference type="Pfam" id="PF05977">
    <property type="entry name" value="MFS_3"/>
    <property type="match status" value="1"/>
</dbReference>
<comment type="caution">
    <text evidence="9">The sequence shown here is derived from an EMBL/GenBank/DDBJ whole genome shotgun (WGS) entry which is preliminary data.</text>
</comment>
<proteinExistence type="predicted"/>
<dbReference type="GO" id="GO:0022857">
    <property type="term" value="F:transmembrane transporter activity"/>
    <property type="evidence" value="ECO:0007669"/>
    <property type="project" value="InterPro"/>
</dbReference>
<evidence type="ECO:0000256" key="5">
    <source>
        <dbReference type="ARBA" id="ARBA00022989"/>
    </source>
</evidence>
<evidence type="ECO:0000259" key="8">
    <source>
        <dbReference type="PROSITE" id="PS50850"/>
    </source>
</evidence>
<dbReference type="Gene3D" id="1.20.1250.20">
    <property type="entry name" value="MFS general substrate transporter like domains"/>
    <property type="match status" value="2"/>
</dbReference>
<feature type="domain" description="Major facilitator superfamily (MFS) profile" evidence="8">
    <location>
        <begin position="1"/>
        <end position="412"/>
    </location>
</feature>
<keyword evidence="10" id="KW-1185">Reference proteome</keyword>
<name>A0A8G2BLY8_9PROT</name>
<keyword evidence="5 7" id="KW-1133">Transmembrane helix</keyword>
<evidence type="ECO:0000256" key="6">
    <source>
        <dbReference type="ARBA" id="ARBA00023136"/>
    </source>
</evidence>
<organism evidence="9 10">
    <name type="scientific">Thalassobaculum litoreum DSM 18839</name>
    <dbReference type="NCBI Taxonomy" id="1123362"/>
    <lineage>
        <taxon>Bacteria</taxon>
        <taxon>Pseudomonadati</taxon>
        <taxon>Pseudomonadota</taxon>
        <taxon>Alphaproteobacteria</taxon>
        <taxon>Rhodospirillales</taxon>
        <taxon>Thalassobaculaceae</taxon>
        <taxon>Thalassobaculum</taxon>
    </lineage>
</organism>
<feature type="transmembrane region" description="Helical" evidence="7">
    <location>
        <begin position="360"/>
        <end position="381"/>
    </location>
</feature>
<feature type="transmembrane region" description="Helical" evidence="7">
    <location>
        <begin position="91"/>
        <end position="113"/>
    </location>
</feature>
<comment type="subcellular location">
    <subcellularLocation>
        <location evidence="1">Cell membrane</location>
        <topology evidence="1">Multi-pass membrane protein</topology>
    </subcellularLocation>
</comment>
<feature type="transmembrane region" description="Helical" evidence="7">
    <location>
        <begin position="30"/>
        <end position="54"/>
    </location>
</feature>
<dbReference type="PANTHER" id="PTHR23513">
    <property type="entry name" value="INTEGRAL MEMBRANE EFFLUX PROTEIN-RELATED"/>
    <property type="match status" value="1"/>
</dbReference>
<evidence type="ECO:0000256" key="3">
    <source>
        <dbReference type="ARBA" id="ARBA00022475"/>
    </source>
</evidence>